<dbReference type="PANTHER" id="PTHR35936:SF17">
    <property type="entry name" value="ARGININE-BINDING EXTRACELLULAR PROTEIN ARTP"/>
    <property type="match status" value="1"/>
</dbReference>
<keyword evidence="5" id="KW-1185">Reference proteome</keyword>
<dbReference type="SMART" id="SM00062">
    <property type="entry name" value="PBPb"/>
    <property type="match status" value="1"/>
</dbReference>
<dbReference type="RefSeq" id="WP_155312958.1">
    <property type="nucleotide sequence ID" value="NZ_AP021879.1"/>
</dbReference>
<dbReference type="SUPFAM" id="SSF53850">
    <property type="entry name" value="Periplasmic binding protein-like II"/>
    <property type="match status" value="1"/>
</dbReference>
<dbReference type="AlphaFoldDB" id="A0A5K8AHR3"/>
<feature type="domain" description="Solute-binding protein family 3/N-terminal" evidence="3">
    <location>
        <begin position="38"/>
        <end position="265"/>
    </location>
</feature>
<name>A0A5K8AHR3_9BACT</name>
<dbReference type="Gene3D" id="3.40.190.10">
    <property type="entry name" value="Periplasmic binding protein-like II"/>
    <property type="match status" value="2"/>
</dbReference>
<evidence type="ECO:0000256" key="1">
    <source>
        <dbReference type="ARBA" id="ARBA00022729"/>
    </source>
</evidence>
<proteinExistence type="predicted"/>
<accession>A0A5K8AHR3</accession>
<evidence type="ECO:0000256" key="2">
    <source>
        <dbReference type="SAM" id="SignalP"/>
    </source>
</evidence>
<dbReference type="Proteomes" id="UP000422108">
    <property type="component" value="Chromosome"/>
</dbReference>
<gene>
    <name evidence="4" type="ORF">DSCOOX_53610</name>
</gene>
<dbReference type="PANTHER" id="PTHR35936">
    <property type="entry name" value="MEMBRANE-BOUND LYTIC MUREIN TRANSGLYCOSYLASE F"/>
    <property type="match status" value="1"/>
</dbReference>
<feature type="chain" id="PRO_5024389028" description="Solute-binding protein family 3/N-terminal domain-containing protein" evidence="2">
    <location>
        <begin position="27"/>
        <end position="265"/>
    </location>
</feature>
<dbReference type="InterPro" id="IPR001638">
    <property type="entry name" value="Solute-binding_3/MltF_N"/>
</dbReference>
<sequence>MKRLHEISMALAMVMLIVAGTTPALADDQLNVIKARGKLIVGTSADYPPYESVDDSGKFVGFDMALVREVAKRMGVEVEIKDMGFDTLIAAVQNKKIDLVAAAMQGTAERDKTVDFSIPYNFVKDAFVTSTKADVQMTTPKDAAGRKIGTQTGTIQETWIRKNLVETGLTPEEDLFQYERVDNAGLDLAAGRIDLLLIQYKPAKDLAAKMDKLKIALVTTETVAAGQCLALPEGETALKAELDRVIGQLQQDGWIDQQKKAFGID</sequence>
<feature type="signal peptide" evidence="2">
    <location>
        <begin position="1"/>
        <end position="26"/>
    </location>
</feature>
<reference evidence="4 5" key="1">
    <citation type="submission" date="2019-11" db="EMBL/GenBank/DDBJ databases">
        <title>Comparative genomics of hydrocarbon-degrading Desulfosarcina strains.</title>
        <authorList>
            <person name="Watanabe M."/>
            <person name="Kojima H."/>
            <person name="Fukui M."/>
        </authorList>
    </citation>
    <scope>NUCLEOTIDE SEQUENCE [LARGE SCALE GENOMIC DNA]</scope>
    <source>
        <strain evidence="5">oXyS1</strain>
    </source>
</reference>
<dbReference type="EMBL" id="AP021879">
    <property type="protein sequence ID" value="BBO92181.1"/>
    <property type="molecule type" value="Genomic_DNA"/>
</dbReference>
<protein>
    <recommendedName>
        <fullName evidence="3">Solute-binding protein family 3/N-terminal domain-containing protein</fullName>
    </recommendedName>
</protein>
<dbReference type="Pfam" id="PF00497">
    <property type="entry name" value="SBP_bac_3"/>
    <property type="match status" value="1"/>
</dbReference>
<evidence type="ECO:0000313" key="5">
    <source>
        <dbReference type="Proteomes" id="UP000422108"/>
    </source>
</evidence>
<evidence type="ECO:0000313" key="4">
    <source>
        <dbReference type="EMBL" id="BBO92181.1"/>
    </source>
</evidence>
<keyword evidence="1 2" id="KW-0732">Signal</keyword>
<evidence type="ECO:0000259" key="3">
    <source>
        <dbReference type="SMART" id="SM00062"/>
    </source>
</evidence>
<dbReference type="CDD" id="cd13530">
    <property type="entry name" value="PBP2_peptides_like"/>
    <property type="match status" value="1"/>
</dbReference>
<organism evidence="4 5">
    <name type="scientific">Desulfosarcina ovata subsp. ovata</name>
    <dbReference type="NCBI Taxonomy" id="2752305"/>
    <lineage>
        <taxon>Bacteria</taxon>
        <taxon>Pseudomonadati</taxon>
        <taxon>Thermodesulfobacteriota</taxon>
        <taxon>Desulfobacteria</taxon>
        <taxon>Desulfobacterales</taxon>
        <taxon>Desulfosarcinaceae</taxon>
        <taxon>Desulfosarcina</taxon>
    </lineage>
</organism>